<accession>X1N4H3</accession>
<evidence type="ECO:0000313" key="1">
    <source>
        <dbReference type="EMBL" id="GAI21760.1"/>
    </source>
</evidence>
<dbReference type="AlphaFoldDB" id="X1N4H3"/>
<reference evidence="1" key="1">
    <citation type="journal article" date="2014" name="Front. Microbiol.">
        <title>High frequency of phylogenetically diverse reductive dehalogenase-homologous genes in deep subseafloor sedimentary metagenomes.</title>
        <authorList>
            <person name="Kawai M."/>
            <person name="Futagami T."/>
            <person name="Toyoda A."/>
            <person name="Takaki Y."/>
            <person name="Nishi S."/>
            <person name="Hori S."/>
            <person name="Arai W."/>
            <person name="Tsubouchi T."/>
            <person name="Morono Y."/>
            <person name="Uchiyama I."/>
            <person name="Ito T."/>
            <person name="Fujiyama A."/>
            <person name="Inagaki F."/>
            <person name="Takami H."/>
        </authorList>
    </citation>
    <scope>NUCLEOTIDE SEQUENCE</scope>
    <source>
        <strain evidence="1">Expedition CK06-06</strain>
    </source>
</reference>
<dbReference type="EMBL" id="BARV01019943">
    <property type="protein sequence ID" value="GAI21760.1"/>
    <property type="molecule type" value="Genomic_DNA"/>
</dbReference>
<organism evidence="1">
    <name type="scientific">marine sediment metagenome</name>
    <dbReference type="NCBI Taxonomy" id="412755"/>
    <lineage>
        <taxon>unclassified sequences</taxon>
        <taxon>metagenomes</taxon>
        <taxon>ecological metagenomes</taxon>
    </lineage>
</organism>
<feature type="non-terminal residue" evidence="1">
    <location>
        <position position="1"/>
    </location>
</feature>
<name>X1N4H3_9ZZZZ</name>
<sequence>FSIFSKKDTFMGSVLVDKIQPIRSFSYNIATQELT</sequence>
<proteinExistence type="predicted"/>
<gene>
    <name evidence="1" type="ORF">S06H3_33420</name>
</gene>
<comment type="caution">
    <text evidence="1">The sequence shown here is derived from an EMBL/GenBank/DDBJ whole genome shotgun (WGS) entry which is preliminary data.</text>
</comment>
<protein>
    <submittedName>
        <fullName evidence="1">Uncharacterized protein</fullName>
    </submittedName>
</protein>